<feature type="compositionally biased region" description="Low complexity" evidence="1">
    <location>
        <begin position="736"/>
        <end position="747"/>
    </location>
</feature>
<protein>
    <submittedName>
        <fullName evidence="2">Uncharacterized protein</fullName>
    </submittedName>
</protein>
<feature type="compositionally biased region" description="Low complexity" evidence="1">
    <location>
        <begin position="1"/>
        <end position="17"/>
    </location>
</feature>
<gene>
    <name evidence="2" type="ORF">HYPSUDRAFT_198747</name>
</gene>
<reference evidence="3" key="1">
    <citation type="submission" date="2014-04" db="EMBL/GenBank/DDBJ databases">
        <title>Evolutionary Origins and Diversification of the Mycorrhizal Mutualists.</title>
        <authorList>
            <consortium name="DOE Joint Genome Institute"/>
            <consortium name="Mycorrhizal Genomics Consortium"/>
            <person name="Kohler A."/>
            <person name="Kuo A."/>
            <person name="Nagy L.G."/>
            <person name="Floudas D."/>
            <person name="Copeland A."/>
            <person name="Barry K.W."/>
            <person name="Cichocki N."/>
            <person name="Veneault-Fourrey C."/>
            <person name="LaButti K."/>
            <person name="Lindquist E.A."/>
            <person name="Lipzen A."/>
            <person name="Lundell T."/>
            <person name="Morin E."/>
            <person name="Murat C."/>
            <person name="Riley R."/>
            <person name="Ohm R."/>
            <person name="Sun H."/>
            <person name="Tunlid A."/>
            <person name="Henrissat B."/>
            <person name="Grigoriev I.V."/>
            <person name="Hibbett D.S."/>
            <person name="Martin F."/>
        </authorList>
    </citation>
    <scope>NUCLEOTIDE SEQUENCE [LARGE SCALE GENOMIC DNA]</scope>
    <source>
        <strain evidence="3">FD-334 SS-4</strain>
    </source>
</reference>
<name>A0A0D2MSJ9_HYPSF</name>
<proteinExistence type="predicted"/>
<evidence type="ECO:0000256" key="1">
    <source>
        <dbReference type="SAM" id="MobiDB-lite"/>
    </source>
</evidence>
<feature type="region of interest" description="Disordered" evidence="1">
    <location>
        <begin position="1"/>
        <end position="55"/>
    </location>
</feature>
<sequence length="769" mass="86780">MPTARTPTARPATARPANAQPMAQPAWTQPDWARAPMAHPTAADWDEPGHIIPTTDDDPAYTALLNEMGIPQNERQAMKEPAVKRIVKMLARPQPPAHEDDSQRPSKRMCPSNRDNDYDTHGDDVSTHGDDVSTHEDDRGIVHIKFPRPPAVDTTHLVHEPNAEEAKRIELIKEALQNVNERLRGMLPEHEAPDFVKPRDKTTDVEFRTYLDYDAGITVTPRHGKETNAARFDRLRINKHIWTTFRIQYEADLNATEEKQARSKGQIYINGRIERPNDLHNVGFIWPQVFCYHDTNTVFYGDLTGEVIKHILSPNRRLPYEAPEDDLVYHAAPGGYPQTVREVEDLVALCKNGDAKEIYRIGGHILLRAFYQSTQRITESLHDEAMRAILNPKIYTPEYFPACARSVNVGLEFDVLPPKRMGRRYGGKNDGFGLEMPYDPFNVVDWAIYFVVHQPVGSINKVNGLSMDFGGRIRLENLYAYLLVRAIRPASHNQAPAVARYTIQFASVVARPHLYEERIAEYNERFPDMPFVEQRGPNYTFAISTLNDSDANNFSSTDLTDHLIRNGMPVKIMNHCYAYGRQFLDQTFYNVGRVHASRQINAERVERLQRFGMPPTIPEWTGWYTPTYDVMRRIKYVYHGAKPGEMNLDDMFWTKYGADHAPPALVSDPYTVPTFVPKWDGRDHSAAPRTKDTDTEMANITSGPDTGDNIAVTPTGTGNTVTVPSPTNASTLKNGSASSEASIPESPLTVESSLSDDEMDGEGEPEDAE</sequence>
<feature type="region of interest" description="Disordered" evidence="1">
    <location>
        <begin position="92"/>
        <end position="136"/>
    </location>
</feature>
<keyword evidence="3" id="KW-1185">Reference proteome</keyword>
<evidence type="ECO:0000313" key="3">
    <source>
        <dbReference type="Proteomes" id="UP000054270"/>
    </source>
</evidence>
<evidence type="ECO:0000313" key="2">
    <source>
        <dbReference type="EMBL" id="KJA26978.1"/>
    </source>
</evidence>
<feature type="region of interest" description="Disordered" evidence="1">
    <location>
        <begin position="681"/>
        <end position="769"/>
    </location>
</feature>
<feature type="compositionally biased region" description="Low complexity" evidence="1">
    <location>
        <begin position="712"/>
        <end position="728"/>
    </location>
</feature>
<feature type="compositionally biased region" description="Basic and acidic residues" evidence="1">
    <location>
        <begin position="114"/>
        <end position="136"/>
    </location>
</feature>
<dbReference type="EMBL" id="KN817526">
    <property type="protein sequence ID" value="KJA26978.1"/>
    <property type="molecule type" value="Genomic_DNA"/>
</dbReference>
<accession>A0A0D2MSJ9</accession>
<dbReference type="Proteomes" id="UP000054270">
    <property type="component" value="Unassembled WGS sequence"/>
</dbReference>
<feature type="compositionally biased region" description="Basic and acidic residues" evidence="1">
    <location>
        <begin position="681"/>
        <end position="694"/>
    </location>
</feature>
<dbReference type="AlphaFoldDB" id="A0A0D2MSJ9"/>
<organism evidence="2 3">
    <name type="scientific">Hypholoma sublateritium (strain FD-334 SS-4)</name>
    <dbReference type="NCBI Taxonomy" id="945553"/>
    <lineage>
        <taxon>Eukaryota</taxon>
        <taxon>Fungi</taxon>
        <taxon>Dikarya</taxon>
        <taxon>Basidiomycota</taxon>
        <taxon>Agaricomycotina</taxon>
        <taxon>Agaricomycetes</taxon>
        <taxon>Agaricomycetidae</taxon>
        <taxon>Agaricales</taxon>
        <taxon>Agaricineae</taxon>
        <taxon>Strophariaceae</taxon>
        <taxon>Hypholoma</taxon>
    </lineage>
</organism>
<dbReference type="OrthoDB" id="3067348at2759"/>
<feature type="compositionally biased region" description="Acidic residues" evidence="1">
    <location>
        <begin position="754"/>
        <end position="769"/>
    </location>
</feature>